<comment type="caution">
    <text evidence="1">The sequence shown here is derived from an EMBL/GenBank/DDBJ whole genome shotgun (WGS) entry which is preliminary data.</text>
</comment>
<reference evidence="1" key="1">
    <citation type="journal article" date="2022" name="bioRxiv">
        <title>Sequencing and chromosome-scale assembly of the giantPleurodeles waltlgenome.</title>
        <authorList>
            <person name="Brown T."/>
            <person name="Elewa A."/>
            <person name="Iarovenko S."/>
            <person name="Subramanian E."/>
            <person name="Araus A.J."/>
            <person name="Petzold A."/>
            <person name="Susuki M."/>
            <person name="Suzuki K.-i.T."/>
            <person name="Hayashi T."/>
            <person name="Toyoda A."/>
            <person name="Oliveira C."/>
            <person name="Osipova E."/>
            <person name="Leigh N.D."/>
            <person name="Simon A."/>
            <person name="Yun M.H."/>
        </authorList>
    </citation>
    <scope>NUCLEOTIDE SEQUENCE</scope>
    <source>
        <strain evidence="1">20211129_DDA</strain>
        <tissue evidence="1">Liver</tissue>
    </source>
</reference>
<organism evidence="1 2">
    <name type="scientific">Pleurodeles waltl</name>
    <name type="common">Iberian ribbed newt</name>
    <dbReference type="NCBI Taxonomy" id="8319"/>
    <lineage>
        <taxon>Eukaryota</taxon>
        <taxon>Metazoa</taxon>
        <taxon>Chordata</taxon>
        <taxon>Craniata</taxon>
        <taxon>Vertebrata</taxon>
        <taxon>Euteleostomi</taxon>
        <taxon>Amphibia</taxon>
        <taxon>Batrachia</taxon>
        <taxon>Caudata</taxon>
        <taxon>Salamandroidea</taxon>
        <taxon>Salamandridae</taxon>
        <taxon>Pleurodelinae</taxon>
        <taxon>Pleurodeles</taxon>
    </lineage>
</organism>
<dbReference type="AlphaFoldDB" id="A0AAV7PD94"/>
<name>A0AAV7PD94_PLEWA</name>
<evidence type="ECO:0000313" key="2">
    <source>
        <dbReference type="Proteomes" id="UP001066276"/>
    </source>
</evidence>
<accession>A0AAV7PD94</accession>
<sequence length="134" mass="14518">MSADAKVQEVLRLLREAGHLDMVREKVLHAPIPARKALSSVAAAILASSPQRSMLSKELEVSVRRWRSGRGEVGLVGTGKGNPCPPRAESVRDCLAGGPPSQRERLGLGILSRTEKEGHIPKLGYKSKLIQVEH</sequence>
<protein>
    <submittedName>
        <fullName evidence="1">Uncharacterized protein</fullName>
    </submittedName>
</protein>
<gene>
    <name evidence="1" type="ORF">NDU88_003843</name>
</gene>
<proteinExistence type="predicted"/>
<keyword evidence="2" id="KW-1185">Reference proteome</keyword>
<dbReference type="EMBL" id="JANPWB010000011">
    <property type="protein sequence ID" value="KAJ1125411.1"/>
    <property type="molecule type" value="Genomic_DNA"/>
</dbReference>
<evidence type="ECO:0000313" key="1">
    <source>
        <dbReference type="EMBL" id="KAJ1125411.1"/>
    </source>
</evidence>
<dbReference type="Proteomes" id="UP001066276">
    <property type="component" value="Chromosome 7"/>
</dbReference>